<proteinExistence type="predicted"/>
<dbReference type="EMBL" id="CAADEX010000061">
    <property type="protein sequence ID" value="VFJ56805.1"/>
    <property type="molecule type" value="Genomic_DNA"/>
</dbReference>
<dbReference type="AlphaFoldDB" id="A0A450SSB5"/>
<sequence>MGLECINGGNVYFDTNIFIYTLEDSKEFRFIRKMRT</sequence>
<reference evidence="1" key="1">
    <citation type="submission" date="2019-02" db="EMBL/GenBank/DDBJ databases">
        <authorList>
            <person name="Gruber-Vodicka R. H."/>
            <person name="Seah K. B. B."/>
        </authorList>
    </citation>
    <scope>NUCLEOTIDE SEQUENCE</scope>
    <source>
        <strain evidence="1">BECK_DK47</strain>
    </source>
</reference>
<evidence type="ECO:0000313" key="1">
    <source>
        <dbReference type="EMBL" id="VFJ56805.1"/>
    </source>
</evidence>
<name>A0A450SSB5_9GAMM</name>
<gene>
    <name evidence="1" type="ORF">BECKDK2373B_GA0170837_106116</name>
</gene>
<organism evidence="1">
    <name type="scientific">Candidatus Kentrum sp. DK</name>
    <dbReference type="NCBI Taxonomy" id="2126562"/>
    <lineage>
        <taxon>Bacteria</taxon>
        <taxon>Pseudomonadati</taxon>
        <taxon>Pseudomonadota</taxon>
        <taxon>Gammaproteobacteria</taxon>
        <taxon>Candidatus Kentrum</taxon>
    </lineage>
</organism>
<accession>A0A450SSB5</accession>
<protein>
    <submittedName>
        <fullName evidence="1">Uncharacterized protein</fullName>
    </submittedName>
</protein>